<dbReference type="RefSeq" id="YP_008241244.1">
    <property type="nucleotide sequence ID" value="NC_021794.1"/>
</dbReference>
<dbReference type="KEGG" id="vg:16797174"/>
<protein>
    <submittedName>
        <fullName evidence="1">Uncharacterized protein</fullName>
    </submittedName>
</protein>
<dbReference type="EMBL" id="KC821620">
    <property type="protein sequence ID" value="AGO48563.1"/>
    <property type="molecule type" value="Genomic_DNA"/>
</dbReference>
<dbReference type="GeneID" id="16797174"/>
<reference evidence="2" key="2">
    <citation type="submission" date="2013-03" db="EMBL/GenBank/DDBJ databases">
        <title>The Cellulophaga phages: a novel, diverse, and globally ubiquitous model system.</title>
        <authorList>
            <person name="Holmfeldt K."/>
            <person name="Solonenko N."/>
            <person name="Shah M."/>
            <person name="Corrier K."/>
            <person name="Riemann L."/>
            <person name="VerBerkmoes N.C."/>
            <person name="Sullivan M.B."/>
        </authorList>
    </citation>
    <scope>NUCLEOTIDE SEQUENCE [LARGE SCALE GENOMIC DNA]</scope>
</reference>
<reference evidence="1 2" key="1">
    <citation type="journal article" date="2013" name="Proc. Natl. Acad. Sci. U.S.A.">
        <title>Twelve previously unknown phage genera are ubiquitous in global oceans.</title>
        <authorList>
            <person name="Holmfeldt K."/>
            <person name="Solonenko N."/>
            <person name="Shah M."/>
            <person name="Corrier K."/>
            <person name="Riemann L."/>
            <person name="Verberkmoes N.C."/>
            <person name="Sullivan M.B."/>
        </authorList>
    </citation>
    <scope>NUCLEOTIDE SEQUENCE [LARGE SCALE GENOMIC DNA]</scope>
    <source>
        <strain evidence="1">Phi18:3</strain>
    </source>
</reference>
<organism evidence="1 2">
    <name type="scientific">Cellulophaga phage phi18:3</name>
    <dbReference type="NCBI Taxonomy" id="1327983"/>
    <lineage>
        <taxon>Viruses</taxon>
        <taxon>Duplodnaviria</taxon>
        <taxon>Heunggongvirae</taxon>
        <taxon>Uroviricota</taxon>
        <taxon>Caudoviricetes</taxon>
        <taxon>Pachyviridae</taxon>
        <taxon>Baltivirus</taxon>
        <taxon>Baltivirus phi18tres</taxon>
    </lineage>
</organism>
<sequence length="50" mass="5979">MYKNGTYKKYRGYGITKNRGWWTAEAYANPTFHSSNLSDIKKQIRNYQNN</sequence>
<evidence type="ECO:0000313" key="1">
    <source>
        <dbReference type="EMBL" id="AGO48563.1"/>
    </source>
</evidence>
<name>S0A323_9CAUD</name>
<accession>S0A323</accession>
<dbReference type="Proteomes" id="UP000014728">
    <property type="component" value="Segment"/>
</dbReference>
<gene>
    <name evidence="1" type="ORF">Phi18:3_gp051</name>
</gene>
<keyword evidence="2" id="KW-1185">Reference proteome</keyword>
<evidence type="ECO:0000313" key="2">
    <source>
        <dbReference type="Proteomes" id="UP000014728"/>
    </source>
</evidence>
<proteinExistence type="predicted"/>